<evidence type="ECO:0000313" key="1">
    <source>
        <dbReference type="EMBL" id="KAK4879248.1"/>
    </source>
</evidence>
<sequence>MDSVEHNFKMPENINQQAAEVRAELLPKKFRDRYKKEYRLFYEWRKQKNVKFVSDDVFLVYLSEKAKLLKPSTLWSRFSMIKSCLSIKKNLIISKFPQTIVFLKRQGVGYVPKKVLTAEQVTKFICEASGEKWVLTKVYV</sequence>
<proteinExistence type="predicted"/>
<evidence type="ECO:0000313" key="2">
    <source>
        <dbReference type="Proteomes" id="UP001353858"/>
    </source>
</evidence>
<dbReference type="EMBL" id="JARPUR010000003">
    <property type="protein sequence ID" value="KAK4879248.1"/>
    <property type="molecule type" value="Genomic_DNA"/>
</dbReference>
<name>A0AAN7P9G6_9COLE</name>
<dbReference type="AlphaFoldDB" id="A0AAN7P9G6"/>
<dbReference type="Proteomes" id="UP001353858">
    <property type="component" value="Unassembled WGS sequence"/>
</dbReference>
<reference evidence="2" key="1">
    <citation type="submission" date="2023-01" db="EMBL/GenBank/DDBJ databases">
        <title>Key to firefly adult light organ development and bioluminescence: homeobox transcription factors regulate luciferase expression and transportation to peroxisome.</title>
        <authorList>
            <person name="Fu X."/>
        </authorList>
    </citation>
    <scope>NUCLEOTIDE SEQUENCE [LARGE SCALE GENOMIC DNA]</scope>
</reference>
<accession>A0AAN7P9G6</accession>
<protein>
    <submittedName>
        <fullName evidence="1">Uncharacterized protein</fullName>
    </submittedName>
</protein>
<gene>
    <name evidence="1" type="ORF">RN001_007394</name>
</gene>
<organism evidence="1 2">
    <name type="scientific">Aquatica leii</name>
    <dbReference type="NCBI Taxonomy" id="1421715"/>
    <lineage>
        <taxon>Eukaryota</taxon>
        <taxon>Metazoa</taxon>
        <taxon>Ecdysozoa</taxon>
        <taxon>Arthropoda</taxon>
        <taxon>Hexapoda</taxon>
        <taxon>Insecta</taxon>
        <taxon>Pterygota</taxon>
        <taxon>Neoptera</taxon>
        <taxon>Endopterygota</taxon>
        <taxon>Coleoptera</taxon>
        <taxon>Polyphaga</taxon>
        <taxon>Elateriformia</taxon>
        <taxon>Elateroidea</taxon>
        <taxon>Lampyridae</taxon>
        <taxon>Luciolinae</taxon>
        <taxon>Aquatica</taxon>
    </lineage>
</organism>
<comment type="caution">
    <text evidence="1">The sequence shown here is derived from an EMBL/GenBank/DDBJ whole genome shotgun (WGS) entry which is preliminary data.</text>
</comment>
<keyword evidence="2" id="KW-1185">Reference proteome</keyword>